<feature type="compositionally biased region" description="Gly residues" evidence="1">
    <location>
        <begin position="1"/>
        <end position="11"/>
    </location>
</feature>
<dbReference type="EMBL" id="JAHLQT010027705">
    <property type="protein sequence ID" value="KAG7162567.1"/>
    <property type="molecule type" value="Genomic_DNA"/>
</dbReference>
<comment type="caution">
    <text evidence="2">The sequence shown here is derived from an EMBL/GenBank/DDBJ whole genome shotgun (WGS) entry which is preliminary data.</text>
</comment>
<reference evidence="2" key="1">
    <citation type="journal article" date="2021" name="Sci. Adv.">
        <title>The American lobster genome reveals insights on longevity, neural, and immune adaptations.</title>
        <authorList>
            <person name="Polinski J.M."/>
            <person name="Zimin A.V."/>
            <person name="Clark K.F."/>
            <person name="Kohn A.B."/>
            <person name="Sadowski N."/>
            <person name="Timp W."/>
            <person name="Ptitsyn A."/>
            <person name="Khanna P."/>
            <person name="Romanova D.Y."/>
            <person name="Williams P."/>
            <person name="Greenwood S.J."/>
            <person name="Moroz L.L."/>
            <person name="Walt D.R."/>
            <person name="Bodnar A.G."/>
        </authorList>
    </citation>
    <scope>NUCLEOTIDE SEQUENCE</scope>
    <source>
        <strain evidence="2">GMGI-L3</strain>
    </source>
</reference>
<feature type="region of interest" description="Disordered" evidence="1">
    <location>
        <begin position="1"/>
        <end position="28"/>
    </location>
</feature>
<evidence type="ECO:0000313" key="2">
    <source>
        <dbReference type="EMBL" id="KAG7162567.1"/>
    </source>
</evidence>
<keyword evidence="3" id="KW-1185">Reference proteome</keyword>
<feature type="non-terminal residue" evidence="2">
    <location>
        <position position="1"/>
    </location>
</feature>
<dbReference type="Proteomes" id="UP000747542">
    <property type="component" value="Unassembled WGS sequence"/>
</dbReference>
<proteinExistence type="predicted"/>
<accession>A0A8J5JQP2</accession>
<evidence type="ECO:0000256" key="1">
    <source>
        <dbReference type="SAM" id="MobiDB-lite"/>
    </source>
</evidence>
<gene>
    <name evidence="2" type="ORF">Hamer_G008131</name>
</gene>
<sequence length="77" mass="8484">GSEEAGGGGGVWQPCAAHHNTAPPSPLTGPTWRLTIIYTCILDSKNIPRWEMECYHYRGTITEPRFVTSSQHSGKRS</sequence>
<dbReference type="AlphaFoldDB" id="A0A8J5JQP2"/>
<organism evidence="2 3">
    <name type="scientific">Homarus americanus</name>
    <name type="common">American lobster</name>
    <dbReference type="NCBI Taxonomy" id="6706"/>
    <lineage>
        <taxon>Eukaryota</taxon>
        <taxon>Metazoa</taxon>
        <taxon>Ecdysozoa</taxon>
        <taxon>Arthropoda</taxon>
        <taxon>Crustacea</taxon>
        <taxon>Multicrustacea</taxon>
        <taxon>Malacostraca</taxon>
        <taxon>Eumalacostraca</taxon>
        <taxon>Eucarida</taxon>
        <taxon>Decapoda</taxon>
        <taxon>Pleocyemata</taxon>
        <taxon>Astacidea</taxon>
        <taxon>Nephropoidea</taxon>
        <taxon>Nephropidae</taxon>
        <taxon>Homarus</taxon>
    </lineage>
</organism>
<evidence type="ECO:0000313" key="3">
    <source>
        <dbReference type="Proteomes" id="UP000747542"/>
    </source>
</evidence>
<feature type="non-terminal residue" evidence="2">
    <location>
        <position position="77"/>
    </location>
</feature>
<protein>
    <submittedName>
        <fullName evidence="2">Uncharacterized protein</fullName>
    </submittedName>
</protein>
<name>A0A8J5JQP2_HOMAM</name>